<evidence type="ECO:0000256" key="4">
    <source>
        <dbReference type="SAM" id="MobiDB-lite"/>
    </source>
</evidence>
<dbReference type="OrthoDB" id="203824at2759"/>
<comment type="subcellular location">
    <subcellularLocation>
        <location evidence="1">Nucleus envelope</location>
    </subcellularLocation>
</comment>
<dbReference type="PANTHER" id="PTHR11225">
    <property type="entry name" value="NUCLEAR PORE COMPLEX PROTEIN NUP93 NUCLEOPORIN NUP93 DEAD EYE PROTEIN"/>
    <property type="match status" value="1"/>
</dbReference>
<evidence type="ECO:0000256" key="1">
    <source>
        <dbReference type="ARBA" id="ARBA00004259"/>
    </source>
</evidence>
<dbReference type="GO" id="GO:0017056">
    <property type="term" value="F:structural constituent of nuclear pore"/>
    <property type="evidence" value="ECO:0007669"/>
    <property type="project" value="InterPro"/>
</dbReference>
<sequence length="1075" mass="118741">MGGGASGGGGGLFGASTAGASQPQPSGGSGLFGGLGQSSQPQQGSGGGSLFGNTNTAASQPNQNSASLFGASQPAQAQRQSTFTKSINDVNALVVDRPIGPDETVAQPAYFDSLLEKGRKRQQDEHLTPFGELPQLQLGLADISRKVRKLGQDRGPSAGMTRGGDLRAHYLLSASGVNAGQTLRDLEDLTGTPALSTAPAADLLRANIGGGVKETLAQRYQDDFKKLVDNQRRRVQEDFERMIDEKLHDVDWSSHRQRIYEHFGLRKPENLDATMSDGANNAAFGRSSVRRNKSVRFGVSTNEQSFGMSGLSRSVIGSVGLRGARQSQFVDVAEKLPSEGIRPAPEDRVMRAKQDKYAERVQELNAVRLQERLYPVLHKFADIESEPTNEDTSMLVHAYRALVQIVGEKPGEASGSEPEAVHSRQFARDYLDENERSPGSMATRKRIVNGSRKFLEELFLGQVDAIVGRNPMEANVGGVPTAINKVKGFVRVRAKRKELGPDIDLLQSLNGEFCWVLIYYLIRCGLAHEALSYCEQNAAAFKNIDRFFPAYLRSYVGSSDKRLTPEQQTKINNEYNQRVRLAPEDSIDPYRMMCYKVVGRCDLQRRNFPNNIVGATDHNDWLWLQFCLAREYDRVDELQQNAFDLRDVRKAIREIGDRHFGPGSDVVHAPMLYFFMQILAGQFEKAVADLYPHHYVSAVHFAVALDYYGLLRVSGIENSEDLLSHTTSELPQLAFGSMVGLYTRDFRTANPTAAADYLCLICLDGDLTGEIGRKNRELCHQALTELVLETREFAQLLGDIRGDGRRIRGAIEQRLKLIGLGNERDFLKHITVVAARTAEEQGRTTDASLLFHLAEDYNRVIEVVNQALSLYLTTDLGEAPMRLTPLKPRATDVPRSNGQSQQMEASLSLTAVDDPIELARAMKTLYDHNAMYFNKIQSKNSDATNVLLKLADARRALEMGKWALAVDFIRASQILPTDERGNVSAIRTKVRDFEAMPSVLARAIGHVMLWAVVGCSNQVAVLKSEAFETGERRQAIANCVGVARDVMVFAGMIRFKLPASVMEMIARAGQELGVY</sequence>
<dbReference type="Pfam" id="PF04097">
    <property type="entry name" value="Nic96"/>
    <property type="match status" value="1"/>
</dbReference>
<feature type="compositionally biased region" description="Gly residues" evidence="4">
    <location>
        <begin position="1"/>
        <end position="13"/>
    </location>
</feature>
<reference evidence="5" key="1">
    <citation type="journal article" date="2020" name="Stud. Mycol.">
        <title>101 Dothideomycetes genomes: a test case for predicting lifestyles and emergence of pathogens.</title>
        <authorList>
            <person name="Haridas S."/>
            <person name="Albert R."/>
            <person name="Binder M."/>
            <person name="Bloem J."/>
            <person name="Labutti K."/>
            <person name="Salamov A."/>
            <person name="Andreopoulos B."/>
            <person name="Baker S."/>
            <person name="Barry K."/>
            <person name="Bills G."/>
            <person name="Bluhm B."/>
            <person name="Cannon C."/>
            <person name="Castanera R."/>
            <person name="Culley D."/>
            <person name="Daum C."/>
            <person name="Ezra D."/>
            <person name="Gonzalez J."/>
            <person name="Henrissat B."/>
            <person name="Kuo A."/>
            <person name="Liang C."/>
            <person name="Lipzen A."/>
            <person name="Lutzoni F."/>
            <person name="Magnuson J."/>
            <person name="Mondo S."/>
            <person name="Nolan M."/>
            <person name="Ohm R."/>
            <person name="Pangilinan J."/>
            <person name="Park H.-J."/>
            <person name="Ramirez L."/>
            <person name="Alfaro M."/>
            <person name="Sun H."/>
            <person name="Tritt A."/>
            <person name="Yoshinaga Y."/>
            <person name="Zwiers L.-H."/>
            <person name="Turgeon B."/>
            <person name="Goodwin S."/>
            <person name="Spatafora J."/>
            <person name="Crous P."/>
            <person name="Grigoriev I."/>
        </authorList>
    </citation>
    <scope>NUCLEOTIDE SEQUENCE</scope>
    <source>
        <strain evidence="5">CBS 116435</strain>
    </source>
</reference>
<feature type="compositionally biased region" description="Polar residues" evidence="4">
    <location>
        <begin position="53"/>
        <end position="67"/>
    </location>
</feature>
<evidence type="ECO:0000313" key="5">
    <source>
        <dbReference type="EMBL" id="KAF2718806.1"/>
    </source>
</evidence>
<dbReference type="GO" id="GO:0005643">
    <property type="term" value="C:nuclear pore"/>
    <property type="evidence" value="ECO:0007669"/>
    <property type="project" value="InterPro"/>
</dbReference>
<dbReference type="InterPro" id="IPR007231">
    <property type="entry name" value="Nucleoporin_int_Nup93/Nic96"/>
</dbReference>
<gene>
    <name evidence="5" type="ORF">K431DRAFT_230030</name>
</gene>
<dbReference type="PANTHER" id="PTHR11225:SF4">
    <property type="entry name" value="NUCLEAR PORE COMPLEX PROTEIN NUP93"/>
    <property type="match status" value="1"/>
</dbReference>
<dbReference type="GO" id="GO:0006606">
    <property type="term" value="P:protein import into nucleus"/>
    <property type="evidence" value="ECO:0007669"/>
    <property type="project" value="TreeGrafter"/>
</dbReference>
<evidence type="ECO:0000256" key="3">
    <source>
        <dbReference type="ARBA" id="ARBA00023242"/>
    </source>
</evidence>
<feature type="compositionally biased region" description="Gly residues" evidence="4">
    <location>
        <begin position="27"/>
        <end position="36"/>
    </location>
</feature>
<proteinExistence type="inferred from homology"/>
<organism evidence="5 6">
    <name type="scientific">Polychaeton citri CBS 116435</name>
    <dbReference type="NCBI Taxonomy" id="1314669"/>
    <lineage>
        <taxon>Eukaryota</taxon>
        <taxon>Fungi</taxon>
        <taxon>Dikarya</taxon>
        <taxon>Ascomycota</taxon>
        <taxon>Pezizomycotina</taxon>
        <taxon>Dothideomycetes</taxon>
        <taxon>Dothideomycetidae</taxon>
        <taxon>Capnodiales</taxon>
        <taxon>Capnodiaceae</taxon>
        <taxon>Polychaeton</taxon>
    </lineage>
</organism>
<comment type="similarity">
    <text evidence="2">Belongs to the nucleoporin interacting component (NIC) family.</text>
</comment>
<keyword evidence="3" id="KW-0539">Nucleus</keyword>
<dbReference type="EMBL" id="MU003819">
    <property type="protein sequence ID" value="KAF2718806.1"/>
    <property type="molecule type" value="Genomic_DNA"/>
</dbReference>
<dbReference type="GO" id="GO:0016973">
    <property type="term" value="P:poly(A)+ mRNA export from nucleus"/>
    <property type="evidence" value="ECO:0007669"/>
    <property type="project" value="TreeGrafter"/>
</dbReference>
<dbReference type="Proteomes" id="UP000799441">
    <property type="component" value="Unassembled WGS sequence"/>
</dbReference>
<accession>A0A9P4Q5H1</accession>
<evidence type="ECO:0000313" key="6">
    <source>
        <dbReference type="Proteomes" id="UP000799441"/>
    </source>
</evidence>
<comment type="caution">
    <text evidence="5">The sequence shown here is derived from an EMBL/GenBank/DDBJ whole genome shotgun (WGS) entry which is preliminary data.</text>
</comment>
<feature type="region of interest" description="Disordered" evidence="4">
    <location>
        <begin position="1"/>
        <end position="81"/>
    </location>
</feature>
<dbReference type="AlphaFoldDB" id="A0A9P4Q5H1"/>
<evidence type="ECO:0000256" key="2">
    <source>
        <dbReference type="ARBA" id="ARBA00010186"/>
    </source>
</evidence>
<name>A0A9P4Q5H1_9PEZI</name>
<protein>
    <submittedName>
        <fullName evidence="5">NIC-domain-containing protein</fullName>
    </submittedName>
</protein>
<keyword evidence="6" id="KW-1185">Reference proteome</keyword>
<feature type="compositionally biased region" description="Low complexity" evidence="4">
    <location>
        <begin position="14"/>
        <end position="26"/>
    </location>
</feature>